<comment type="caution">
    <text evidence="2">The sequence shown here is derived from an EMBL/GenBank/DDBJ whole genome shotgun (WGS) entry which is preliminary data.</text>
</comment>
<feature type="domain" description="5'-Nucleotidase C-terminal" evidence="1">
    <location>
        <begin position="62"/>
        <end position="210"/>
    </location>
</feature>
<dbReference type="GO" id="GO:0030288">
    <property type="term" value="C:outer membrane-bounded periplasmic space"/>
    <property type="evidence" value="ECO:0007669"/>
    <property type="project" value="TreeGrafter"/>
</dbReference>
<dbReference type="InterPro" id="IPR008334">
    <property type="entry name" value="5'-Nucleotdase_C"/>
</dbReference>
<evidence type="ECO:0000259" key="1">
    <source>
        <dbReference type="Pfam" id="PF02872"/>
    </source>
</evidence>
<accession>A0A2T0XN65</accession>
<keyword evidence="3" id="KW-1185">Reference proteome</keyword>
<dbReference type="EMBL" id="QPIZ01000011">
    <property type="protein sequence ID" value="RCW34551.1"/>
    <property type="molecule type" value="Genomic_DNA"/>
</dbReference>
<organism evidence="2 3">
    <name type="scientific">Marinilabilia salmonicolor</name>
    <dbReference type="NCBI Taxonomy" id="989"/>
    <lineage>
        <taxon>Bacteria</taxon>
        <taxon>Pseudomonadati</taxon>
        <taxon>Bacteroidota</taxon>
        <taxon>Bacteroidia</taxon>
        <taxon>Marinilabiliales</taxon>
        <taxon>Marinilabiliaceae</taxon>
        <taxon>Marinilabilia</taxon>
    </lineage>
</organism>
<dbReference type="InterPro" id="IPR036907">
    <property type="entry name" value="5'-Nucleotdase_C_sf"/>
</dbReference>
<dbReference type="SUPFAM" id="SSF55816">
    <property type="entry name" value="5'-nucleotidase (syn. UDP-sugar hydrolase), C-terminal domain"/>
    <property type="match status" value="1"/>
</dbReference>
<dbReference type="RefSeq" id="WP_106152875.1">
    <property type="nucleotide sequence ID" value="NZ_PVTS01000006.1"/>
</dbReference>
<dbReference type="Gene3D" id="3.90.780.10">
    <property type="entry name" value="5'-Nucleotidase, C-terminal domain"/>
    <property type="match status" value="1"/>
</dbReference>
<dbReference type="PANTHER" id="PTHR11575:SF24">
    <property type="entry name" value="5'-NUCLEOTIDASE"/>
    <property type="match status" value="1"/>
</dbReference>
<name>A0A2T0XN65_9BACT</name>
<dbReference type="PRINTS" id="PR01607">
    <property type="entry name" value="APYRASEFAMLY"/>
</dbReference>
<dbReference type="OrthoDB" id="4762412at2"/>
<dbReference type="InterPro" id="IPR006179">
    <property type="entry name" value="5_nucleotidase/apyrase"/>
</dbReference>
<proteinExistence type="predicted"/>
<evidence type="ECO:0000313" key="2">
    <source>
        <dbReference type="EMBL" id="RCW34551.1"/>
    </source>
</evidence>
<sequence>MRHHHFIFILLTLAAISCQSPEKPSLTSTQNITIDSTIVADSMVASYITPLRDSVNAIMNEVIGTSPEEMFADKPESPLSSFVADLLRETALKELKDLNKEKLPVISIINIRGLRAPLPKGSIKVKHIYALMPFENQMVTLKMSGEDIKKLYQHIGESNGDGLSGGSFTFTGQSVKNPRINNQPVRDEAFYYVVTSDYLATGGDHYTVFANAVEKHESSNKIRDLIIRHIRELNEQNKQIPSPSDQRIEMQ</sequence>
<dbReference type="Pfam" id="PF02872">
    <property type="entry name" value="5_nucleotid_C"/>
    <property type="match status" value="1"/>
</dbReference>
<protein>
    <submittedName>
        <fullName evidence="2">5'-nucleotidase-like protein</fullName>
    </submittedName>
</protein>
<dbReference type="AlphaFoldDB" id="A0A2T0XN65"/>
<dbReference type="Proteomes" id="UP000252733">
    <property type="component" value="Unassembled WGS sequence"/>
</dbReference>
<dbReference type="GO" id="GO:0016787">
    <property type="term" value="F:hydrolase activity"/>
    <property type="evidence" value="ECO:0007669"/>
    <property type="project" value="InterPro"/>
</dbReference>
<dbReference type="GO" id="GO:0009166">
    <property type="term" value="P:nucleotide catabolic process"/>
    <property type="evidence" value="ECO:0007669"/>
    <property type="project" value="InterPro"/>
</dbReference>
<gene>
    <name evidence="2" type="ORF">DFO77_11152</name>
</gene>
<dbReference type="PANTHER" id="PTHR11575">
    <property type="entry name" value="5'-NUCLEOTIDASE-RELATED"/>
    <property type="match status" value="1"/>
</dbReference>
<dbReference type="PROSITE" id="PS51257">
    <property type="entry name" value="PROKAR_LIPOPROTEIN"/>
    <property type="match status" value="1"/>
</dbReference>
<reference evidence="2 3" key="1">
    <citation type="submission" date="2018-07" db="EMBL/GenBank/DDBJ databases">
        <title>Freshwater and sediment microbial communities from various areas in North America, analyzing microbe dynamics in response to fracking.</title>
        <authorList>
            <person name="Lamendella R."/>
        </authorList>
    </citation>
    <scope>NUCLEOTIDE SEQUENCE [LARGE SCALE GENOMIC DNA]</scope>
    <source>
        <strain evidence="2 3">160A</strain>
    </source>
</reference>
<evidence type="ECO:0000313" key="3">
    <source>
        <dbReference type="Proteomes" id="UP000252733"/>
    </source>
</evidence>